<feature type="chain" id="PRO_5036135822" evidence="1">
    <location>
        <begin position="20"/>
        <end position="110"/>
    </location>
</feature>
<accession>A0A545T4A4</accession>
<dbReference type="EMBL" id="VIKR01000005">
    <property type="protein sequence ID" value="TQV71972.1"/>
    <property type="molecule type" value="Genomic_DNA"/>
</dbReference>
<evidence type="ECO:0000313" key="3">
    <source>
        <dbReference type="EMBL" id="TQV72025.1"/>
    </source>
</evidence>
<reference evidence="3 4" key="1">
    <citation type="submission" date="2019-06" db="EMBL/GenBank/DDBJ databases">
        <title>Draft genome of Aliikangiella marina GYP-15.</title>
        <authorList>
            <person name="Wang G."/>
        </authorList>
    </citation>
    <scope>NUCLEOTIDE SEQUENCE [LARGE SCALE GENOMIC DNA]</scope>
    <source>
        <strain evidence="3 4">GYP-15</strain>
    </source>
</reference>
<evidence type="ECO:0000313" key="4">
    <source>
        <dbReference type="Proteomes" id="UP000317839"/>
    </source>
</evidence>
<protein>
    <submittedName>
        <fullName evidence="3">Uncharacterized protein</fullName>
    </submittedName>
</protein>
<proteinExistence type="predicted"/>
<evidence type="ECO:0000256" key="1">
    <source>
        <dbReference type="SAM" id="SignalP"/>
    </source>
</evidence>
<feature type="signal peptide" evidence="1">
    <location>
        <begin position="1"/>
        <end position="19"/>
    </location>
</feature>
<dbReference type="EMBL" id="VIKR01000005">
    <property type="protein sequence ID" value="TQV72025.1"/>
    <property type="molecule type" value="Genomic_DNA"/>
</dbReference>
<name>A0A545T4A4_9GAMM</name>
<keyword evidence="1" id="KW-0732">Signal</keyword>
<comment type="caution">
    <text evidence="3">The sequence shown here is derived from an EMBL/GenBank/DDBJ whole genome shotgun (WGS) entry which is preliminary data.</text>
</comment>
<evidence type="ECO:0000313" key="2">
    <source>
        <dbReference type="EMBL" id="TQV71972.1"/>
    </source>
</evidence>
<organism evidence="3 4">
    <name type="scientific">Aliikangiella marina</name>
    <dbReference type="NCBI Taxonomy" id="1712262"/>
    <lineage>
        <taxon>Bacteria</taxon>
        <taxon>Pseudomonadati</taxon>
        <taxon>Pseudomonadota</taxon>
        <taxon>Gammaproteobacteria</taxon>
        <taxon>Oceanospirillales</taxon>
        <taxon>Pleioneaceae</taxon>
        <taxon>Aliikangiella</taxon>
    </lineage>
</organism>
<dbReference type="RefSeq" id="WP_142943352.1">
    <property type="nucleotide sequence ID" value="NZ_VIKR01000005.1"/>
</dbReference>
<sequence length="110" mass="11921">MNKLFAIVIFVVSSNFAQAAGTITGKIHSIQARESGYIEITFEETHSNPDECGQAKKVVIPPTHVAKDEIVSFSLAAMAQGKTSAYYVLGCYEQYNTSYPIALTGAIKNN</sequence>
<gene>
    <name evidence="2" type="ORF">FLL45_17250</name>
    <name evidence="3" type="ORF">FLL45_17530</name>
</gene>
<dbReference type="Proteomes" id="UP000317839">
    <property type="component" value="Unassembled WGS sequence"/>
</dbReference>
<dbReference type="AlphaFoldDB" id="A0A545T4A4"/>
<keyword evidence="4" id="KW-1185">Reference proteome</keyword>